<feature type="compositionally biased region" description="Basic and acidic residues" evidence="7">
    <location>
        <begin position="233"/>
        <end position="244"/>
    </location>
</feature>
<evidence type="ECO:0000313" key="9">
    <source>
        <dbReference type="EMBL" id="KAK3909085.1"/>
    </source>
</evidence>
<keyword evidence="10" id="KW-1185">Reference proteome</keyword>
<evidence type="ECO:0000256" key="6">
    <source>
        <dbReference type="ARBA" id="ARBA00022918"/>
    </source>
</evidence>
<keyword evidence="5" id="KW-0378">Hydrolase</keyword>
<evidence type="ECO:0000256" key="2">
    <source>
        <dbReference type="ARBA" id="ARBA00022695"/>
    </source>
</evidence>
<gene>
    <name evidence="9" type="ORF">KUF71_003684</name>
</gene>
<evidence type="ECO:0000259" key="8">
    <source>
        <dbReference type="Pfam" id="PF17917"/>
    </source>
</evidence>
<feature type="region of interest" description="Disordered" evidence="7">
    <location>
        <begin position="225"/>
        <end position="244"/>
    </location>
</feature>
<keyword evidence="2" id="KW-0548">Nucleotidyltransferase</keyword>
<dbReference type="InterPro" id="IPR041373">
    <property type="entry name" value="RT_RNaseH"/>
</dbReference>
<evidence type="ECO:0000256" key="3">
    <source>
        <dbReference type="ARBA" id="ARBA00022722"/>
    </source>
</evidence>
<dbReference type="Proteomes" id="UP001219518">
    <property type="component" value="Unassembled WGS sequence"/>
</dbReference>
<protein>
    <submittedName>
        <fullName evidence="9">Retrovirus-related Pol polyprotein from transposon 297</fullName>
    </submittedName>
</protein>
<evidence type="ECO:0000256" key="5">
    <source>
        <dbReference type="ARBA" id="ARBA00022801"/>
    </source>
</evidence>
<evidence type="ECO:0000256" key="4">
    <source>
        <dbReference type="ARBA" id="ARBA00022759"/>
    </source>
</evidence>
<feature type="domain" description="Reverse transcriptase RNase H-like" evidence="8">
    <location>
        <begin position="4"/>
        <end position="66"/>
    </location>
</feature>
<dbReference type="EMBL" id="JAHWGI010000085">
    <property type="protein sequence ID" value="KAK3909085.1"/>
    <property type="molecule type" value="Genomic_DNA"/>
</dbReference>
<organism evidence="9 10">
    <name type="scientific">Frankliniella fusca</name>
    <dbReference type="NCBI Taxonomy" id="407009"/>
    <lineage>
        <taxon>Eukaryota</taxon>
        <taxon>Metazoa</taxon>
        <taxon>Ecdysozoa</taxon>
        <taxon>Arthropoda</taxon>
        <taxon>Hexapoda</taxon>
        <taxon>Insecta</taxon>
        <taxon>Pterygota</taxon>
        <taxon>Neoptera</taxon>
        <taxon>Paraneoptera</taxon>
        <taxon>Thysanoptera</taxon>
        <taxon>Terebrantia</taxon>
        <taxon>Thripoidea</taxon>
        <taxon>Thripidae</taxon>
        <taxon>Frankliniella</taxon>
    </lineage>
</organism>
<sequence length="244" mass="27755">MIKGRKLTWSAFHKECIALYESIKYFENELRLVNKFTVVTDCTSLKYLLTMEAPKTPFDKFISYLSNFTFDFEFVPSLQNKVPDSLSRLLVPQNSTAAVKIPASLVTPLHQINTTSENDNTRIKPKESRNTHRISTQTMPVLNLLEGLNAQNLNYEQTDISPIHGFIGESSLPSSLTSILHPSPTRVHCTQQWNMLVGQISRNPTRLGRSKIDGYVRPTPQIVYTGQSTRGKTFADRAQRNHRE</sequence>
<dbReference type="GO" id="GO:0003964">
    <property type="term" value="F:RNA-directed DNA polymerase activity"/>
    <property type="evidence" value="ECO:0007669"/>
    <property type="project" value="UniProtKB-KW"/>
</dbReference>
<dbReference type="GO" id="GO:0016787">
    <property type="term" value="F:hydrolase activity"/>
    <property type="evidence" value="ECO:0007669"/>
    <property type="project" value="UniProtKB-KW"/>
</dbReference>
<reference evidence="9" key="1">
    <citation type="submission" date="2021-07" db="EMBL/GenBank/DDBJ databases">
        <authorList>
            <person name="Catto M.A."/>
            <person name="Jacobson A."/>
            <person name="Kennedy G."/>
            <person name="Labadie P."/>
            <person name="Hunt B.G."/>
            <person name="Srinivasan R."/>
        </authorList>
    </citation>
    <scope>NUCLEOTIDE SEQUENCE</scope>
    <source>
        <strain evidence="9">PL_HMW_Pooled</strain>
        <tissue evidence="9">Head</tissue>
    </source>
</reference>
<comment type="caution">
    <text evidence="9">The sequence shown here is derived from an EMBL/GenBank/DDBJ whole genome shotgun (WGS) entry which is preliminary data.</text>
</comment>
<dbReference type="Pfam" id="PF17917">
    <property type="entry name" value="RT_RNaseH"/>
    <property type="match status" value="1"/>
</dbReference>
<dbReference type="AlphaFoldDB" id="A0AAE1GTJ9"/>
<keyword evidence="6" id="KW-0695">RNA-directed DNA polymerase</keyword>
<evidence type="ECO:0000256" key="1">
    <source>
        <dbReference type="ARBA" id="ARBA00022679"/>
    </source>
</evidence>
<reference evidence="9" key="2">
    <citation type="journal article" date="2023" name="BMC Genomics">
        <title>Pest status, molecular evolution, and epigenetic factors derived from the genome assembly of Frankliniella fusca, a thysanopteran phytovirus vector.</title>
        <authorList>
            <person name="Catto M.A."/>
            <person name="Labadie P.E."/>
            <person name="Jacobson A.L."/>
            <person name="Kennedy G.G."/>
            <person name="Srinivasan R."/>
            <person name="Hunt B.G."/>
        </authorList>
    </citation>
    <scope>NUCLEOTIDE SEQUENCE</scope>
    <source>
        <strain evidence="9">PL_HMW_Pooled</strain>
    </source>
</reference>
<proteinExistence type="predicted"/>
<keyword evidence="3" id="KW-0540">Nuclease</keyword>
<accession>A0AAE1GTJ9</accession>
<dbReference type="GO" id="GO:0004519">
    <property type="term" value="F:endonuclease activity"/>
    <property type="evidence" value="ECO:0007669"/>
    <property type="project" value="UniProtKB-KW"/>
</dbReference>
<keyword evidence="4" id="KW-0255">Endonuclease</keyword>
<evidence type="ECO:0000256" key="7">
    <source>
        <dbReference type="SAM" id="MobiDB-lite"/>
    </source>
</evidence>
<name>A0AAE1GTJ9_9NEOP</name>
<keyword evidence="1" id="KW-0808">Transferase</keyword>
<evidence type="ECO:0000313" key="10">
    <source>
        <dbReference type="Proteomes" id="UP001219518"/>
    </source>
</evidence>